<evidence type="ECO:0000313" key="7">
    <source>
        <dbReference type="Proteomes" id="UP000199158"/>
    </source>
</evidence>
<dbReference type="PANTHER" id="PTHR43429">
    <property type="entry name" value="PYRIDINE NUCLEOTIDE-DISULFIDE OXIDOREDUCTASE DOMAIN-CONTAINING"/>
    <property type="match status" value="1"/>
</dbReference>
<gene>
    <name evidence="6" type="ORF">SAMN05216180_0488</name>
</gene>
<sequence length="410" mass="44177">MKYVIIGNSTAAVGCIEGLRQIDKTSPIAVVSVEKYHTYSRPLISYLLAGKTTERKMKYRPESFYKDNGCKLIAGKSVIKIEPDKKAITLSDGKSLGYDKLLFAAGSTPFVPPIKGLDEVTHKYTFMSLDDAKALEQAIAKDCRVLILGAGLIGLKCAEGINKKVQSVTVIDMAQHILPSILDAAGAEVVKSHIEKKGIRFVLSDSVQEFQGNSAVLAIGKTLDFDLLVIAVGVRPNIHLLKEIGAKTVRGIVTDCYGQTSLPSIYAAGDCTESVDVSTGENRVLALLPNAYIQGECAGIHMAGGNKPYDKAIPMNAIGFFGLHVLTAGSYDGEEYITKSAGVYKRIVVKDNHLVGFILIGDGARAGIYTHLIKDRIPLDTVDFELIKDKPQLIAFSQSARSKMLGGVAR</sequence>
<proteinExistence type="predicted"/>
<dbReference type="OrthoDB" id="9807946at2"/>
<dbReference type="SUPFAM" id="SSF51905">
    <property type="entry name" value="FAD/NAD(P)-binding domain"/>
    <property type="match status" value="2"/>
</dbReference>
<feature type="domain" description="NADH-rubredoxin oxidoreductase C-terminal" evidence="5">
    <location>
        <begin position="314"/>
        <end position="376"/>
    </location>
</feature>
<protein>
    <submittedName>
        <fullName evidence="6">Pyridine nucleotide-disulphide oxidoreductase</fullName>
    </submittedName>
</protein>
<dbReference type="Pfam" id="PF07992">
    <property type="entry name" value="Pyr_redox_2"/>
    <property type="match status" value="1"/>
</dbReference>
<accession>A0A1H7Z7D6</accession>
<evidence type="ECO:0000259" key="4">
    <source>
        <dbReference type="Pfam" id="PF07992"/>
    </source>
</evidence>
<dbReference type="PROSITE" id="PS51257">
    <property type="entry name" value="PROKAR_LIPOPROTEIN"/>
    <property type="match status" value="1"/>
</dbReference>
<comment type="cofactor">
    <cofactor evidence="1">
        <name>FAD</name>
        <dbReference type="ChEBI" id="CHEBI:57692"/>
    </cofactor>
</comment>
<evidence type="ECO:0000256" key="1">
    <source>
        <dbReference type="ARBA" id="ARBA00001974"/>
    </source>
</evidence>
<dbReference type="PRINTS" id="PR00411">
    <property type="entry name" value="PNDRDTASEI"/>
</dbReference>
<dbReference type="InterPro" id="IPR041575">
    <property type="entry name" value="Rubredoxin_C"/>
</dbReference>
<dbReference type="PRINTS" id="PR00368">
    <property type="entry name" value="FADPNR"/>
</dbReference>
<evidence type="ECO:0000313" key="6">
    <source>
        <dbReference type="EMBL" id="SEM54350.1"/>
    </source>
</evidence>
<keyword evidence="7" id="KW-1185">Reference proteome</keyword>
<evidence type="ECO:0000256" key="2">
    <source>
        <dbReference type="ARBA" id="ARBA00022630"/>
    </source>
</evidence>
<feature type="domain" description="FAD/NAD(P)-binding" evidence="4">
    <location>
        <begin position="1"/>
        <end position="295"/>
    </location>
</feature>
<dbReference type="InterPro" id="IPR050260">
    <property type="entry name" value="FAD-bd_OxRdtase"/>
</dbReference>
<keyword evidence="3" id="KW-0274">FAD</keyword>
<dbReference type="Pfam" id="PF18267">
    <property type="entry name" value="Rubredoxin_C"/>
    <property type="match status" value="1"/>
</dbReference>
<evidence type="ECO:0000256" key="3">
    <source>
        <dbReference type="ARBA" id="ARBA00022827"/>
    </source>
</evidence>
<dbReference type="Gene3D" id="3.30.390.30">
    <property type="match status" value="1"/>
</dbReference>
<dbReference type="InterPro" id="IPR036188">
    <property type="entry name" value="FAD/NAD-bd_sf"/>
</dbReference>
<reference evidence="6 7" key="1">
    <citation type="submission" date="2016-10" db="EMBL/GenBank/DDBJ databases">
        <authorList>
            <person name="de Groot N.N."/>
        </authorList>
    </citation>
    <scope>NUCLEOTIDE SEQUENCE [LARGE SCALE GENOMIC DNA]</scope>
    <source>
        <strain evidence="6 7">CGMCC 1.5070</strain>
    </source>
</reference>
<name>A0A1H7Z7D6_9FIRM</name>
<keyword evidence="2" id="KW-0285">Flavoprotein</keyword>
<dbReference type="InterPro" id="IPR023753">
    <property type="entry name" value="FAD/NAD-binding_dom"/>
</dbReference>
<dbReference type="GO" id="GO:0016491">
    <property type="term" value="F:oxidoreductase activity"/>
    <property type="evidence" value="ECO:0007669"/>
    <property type="project" value="InterPro"/>
</dbReference>
<evidence type="ECO:0000259" key="5">
    <source>
        <dbReference type="Pfam" id="PF18267"/>
    </source>
</evidence>
<dbReference type="RefSeq" id="WP_092751277.1">
    <property type="nucleotide sequence ID" value="NZ_FOCG01000001.1"/>
</dbReference>
<dbReference type="PANTHER" id="PTHR43429:SF3">
    <property type="entry name" value="NITRITE REDUCTASE [NAD(P)H]"/>
    <property type="match status" value="1"/>
</dbReference>
<dbReference type="Proteomes" id="UP000199158">
    <property type="component" value="Unassembled WGS sequence"/>
</dbReference>
<dbReference type="AlphaFoldDB" id="A0A1H7Z7D6"/>
<organism evidence="6 7">
    <name type="scientific">Hydrogenoanaerobacterium saccharovorans</name>
    <dbReference type="NCBI Taxonomy" id="474960"/>
    <lineage>
        <taxon>Bacteria</taxon>
        <taxon>Bacillati</taxon>
        <taxon>Bacillota</taxon>
        <taxon>Clostridia</taxon>
        <taxon>Eubacteriales</taxon>
        <taxon>Oscillospiraceae</taxon>
        <taxon>Hydrogenoanaerobacterium</taxon>
    </lineage>
</organism>
<dbReference type="Gene3D" id="3.50.50.60">
    <property type="entry name" value="FAD/NAD(P)-binding domain"/>
    <property type="match status" value="2"/>
</dbReference>
<dbReference type="InterPro" id="IPR016156">
    <property type="entry name" value="FAD/NAD-linked_Rdtase_dimer_sf"/>
</dbReference>
<dbReference type="STRING" id="474960.SAMN05216180_0488"/>
<dbReference type="EMBL" id="FOCG01000001">
    <property type="protein sequence ID" value="SEM54350.1"/>
    <property type="molecule type" value="Genomic_DNA"/>
</dbReference>